<evidence type="ECO:0000313" key="6">
    <source>
        <dbReference type="EMBL" id="CAD5110906.1"/>
    </source>
</evidence>
<evidence type="ECO:0000256" key="1">
    <source>
        <dbReference type="ARBA" id="ARBA00022540"/>
    </source>
</evidence>
<dbReference type="GO" id="GO:0006417">
    <property type="term" value="P:regulation of translation"/>
    <property type="evidence" value="ECO:0007669"/>
    <property type="project" value="UniProtKB-KW"/>
</dbReference>
<dbReference type="Proteomes" id="UP000549394">
    <property type="component" value="Unassembled WGS sequence"/>
</dbReference>
<dbReference type="SUPFAM" id="SSF55418">
    <property type="entry name" value="eIF4e-like"/>
    <property type="match status" value="1"/>
</dbReference>
<sequence>MEEEKEEIHENDEETVFPVEKLKEIEDDGANNDAVPLNTAWTFWLDRSVKGANADEFEASLVKIYTVETVQTFWSVFNHIKDVRQLKEKYTYHLMRGTRRPMWEDEQNCRGGNWRIKSHKRDTPRIWKELLVAAIGEQLTEFINEGDEIGGLSVSPREYDDIIQIWNTRADLHDKASIENDVRRLLSGVQIIAMFYKAFSTHQAFSGTKSRKVSK</sequence>
<evidence type="ECO:0000256" key="2">
    <source>
        <dbReference type="ARBA" id="ARBA00022845"/>
    </source>
</evidence>
<reference evidence="6 7" key="1">
    <citation type="submission" date="2020-08" db="EMBL/GenBank/DDBJ databases">
        <authorList>
            <person name="Hejnol A."/>
        </authorList>
    </citation>
    <scope>NUCLEOTIDE SEQUENCE [LARGE SCALE GENOMIC DNA]</scope>
</reference>
<dbReference type="GO" id="GO:0016281">
    <property type="term" value="C:eukaryotic translation initiation factor 4F complex"/>
    <property type="evidence" value="ECO:0007669"/>
    <property type="project" value="TreeGrafter"/>
</dbReference>
<dbReference type="AlphaFoldDB" id="A0A7I8V8G6"/>
<accession>A0A7I8V8G6</accession>
<gene>
    <name evidence="6" type="ORF">DGYR_LOCUS262</name>
</gene>
<evidence type="ECO:0000313" key="7">
    <source>
        <dbReference type="Proteomes" id="UP000549394"/>
    </source>
</evidence>
<dbReference type="GO" id="GO:0000340">
    <property type="term" value="F:RNA 7-methylguanosine cap binding"/>
    <property type="evidence" value="ECO:0007669"/>
    <property type="project" value="TreeGrafter"/>
</dbReference>
<keyword evidence="2" id="KW-0810">Translation regulation</keyword>
<keyword evidence="7" id="KW-1185">Reference proteome</keyword>
<keyword evidence="3 5" id="KW-0694">RNA-binding</keyword>
<dbReference type="PANTHER" id="PTHR11960:SF66">
    <property type="entry name" value="EUKARYOTIC TRANSLATION INITIATION FACTOR 4E TYPE 3"/>
    <property type="match status" value="1"/>
</dbReference>
<dbReference type="PANTHER" id="PTHR11960">
    <property type="entry name" value="EUKARYOTIC TRANSLATION INITIATION FACTOR 4E RELATED"/>
    <property type="match status" value="1"/>
</dbReference>
<dbReference type="InterPro" id="IPR001040">
    <property type="entry name" value="TIF_eIF_4E"/>
</dbReference>
<keyword evidence="1 5" id="KW-0396">Initiation factor</keyword>
<comment type="caution">
    <text evidence="6">The sequence shown here is derived from an EMBL/GenBank/DDBJ whole genome shotgun (WGS) entry which is preliminary data.</text>
</comment>
<dbReference type="Gene3D" id="3.30.760.10">
    <property type="entry name" value="RNA Cap, Translation Initiation Factor Eif4e"/>
    <property type="match status" value="1"/>
</dbReference>
<comment type="similarity">
    <text evidence="5">Belongs to the eukaryotic initiation factor 4E family.</text>
</comment>
<name>A0A7I8V8G6_9ANNE</name>
<dbReference type="GO" id="GO:0003743">
    <property type="term" value="F:translation initiation factor activity"/>
    <property type="evidence" value="ECO:0007669"/>
    <property type="project" value="UniProtKB-KW"/>
</dbReference>
<dbReference type="Pfam" id="PF01652">
    <property type="entry name" value="IF4E"/>
    <property type="match status" value="1"/>
</dbReference>
<dbReference type="InterPro" id="IPR023398">
    <property type="entry name" value="TIF_eIF4e-like"/>
</dbReference>
<proteinExistence type="inferred from homology"/>
<evidence type="ECO:0000256" key="5">
    <source>
        <dbReference type="RuleBase" id="RU004374"/>
    </source>
</evidence>
<keyword evidence="4 5" id="KW-0648">Protein biosynthesis</keyword>
<evidence type="ECO:0000256" key="4">
    <source>
        <dbReference type="ARBA" id="ARBA00022917"/>
    </source>
</evidence>
<organism evidence="6 7">
    <name type="scientific">Dimorphilus gyrociliatus</name>
    <dbReference type="NCBI Taxonomy" id="2664684"/>
    <lineage>
        <taxon>Eukaryota</taxon>
        <taxon>Metazoa</taxon>
        <taxon>Spiralia</taxon>
        <taxon>Lophotrochozoa</taxon>
        <taxon>Annelida</taxon>
        <taxon>Polychaeta</taxon>
        <taxon>Polychaeta incertae sedis</taxon>
        <taxon>Dinophilidae</taxon>
        <taxon>Dimorphilus</taxon>
    </lineage>
</organism>
<protein>
    <submittedName>
        <fullName evidence="6">DgyrCDS268</fullName>
    </submittedName>
</protein>
<evidence type="ECO:0000256" key="3">
    <source>
        <dbReference type="ARBA" id="ARBA00022884"/>
    </source>
</evidence>
<dbReference type="EMBL" id="CAJFCJ010000001">
    <property type="protein sequence ID" value="CAD5110906.1"/>
    <property type="molecule type" value="Genomic_DNA"/>
</dbReference>
<dbReference type="OrthoDB" id="17977at2759"/>